<evidence type="ECO:0000259" key="4">
    <source>
        <dbReference type="PROSITE" id="PS51755"/>
    </source>
</evidence>
<evidence type="ECO:0000259" key="3">
    <source>
        <dbReference type="PROSITE" id="PS50006"/>
    </source>
</evidence>
<evidence type="ECO:0000313" key="6">
    <source>
        <dbReference type="Proteomes" id="UP000037175"/>
    </source>
</evidence>
<dbReference type="PATRIC" id="fig|281456.6.peg.2690"/>
<evidence type="ECO:0000313" key="5">
    <source>
        <dbReference type="EMBL" id="KNZ68815.1"/>
    </source>
</evidence>
<keyword evidence="6" id="KW-1185">Reference proteome</keyword>
<evidence type="ECO:0000256" key="2">
    <source>
        <dbReference type="PROSITE-ProRule" id="PRU01091"/>
    </source>
</evidence>
<organism evidence="5 6">
    <name type="scientific">Thermincola ferriacetica</name>
    <dbReference type="NCBI Taxonomy" id="281456"/>
    <lineage>
        <taxon>Bacteria</taxon>
        <taxon>Bacillati</taxon>
        <taxon>Bacillota</taxon>
        <taxon>Clostridia</taxon>
        <taxon>Eubacteriales</taxon>
        <taxon>Thermincolaceae</taxon>
        <taxon>Thermincola</taxon>
    </lineage>
</organism>
<keyword evidence="1 2" id="KW-0238">DNA-binding</keyword>
<dbReference type="Gene3D" id="1.10.10.10">
    <property type="entry name" value="Winged helix-like DNA-binding domain superfamily/Winged helix DNA-binding domain"/>
    <property type="match status" value="1"/>
</dbReference>
<dbReference type="AlphaFoldDB" id="A0A0L6VZW8"/>
<dbReference type="SMART" id="SM00240">
    <property type="entry name" value="FHA"/>
    <property type="match status" value="1"/>
</dbReference>
<dbReference type="GO" id="GO:0000160">
    <property type="term" value="P:phosphorelay signal transduction system"/>
    <property type="evidence" value="ECO:0007669"/>
    <property type="project" value="InterPro"/>
</dbReference>
<feature type="DNA-binding region" description="OmpR/PhoB-type" evidence="2">
    <location>
        <begin position="123"/>
        <end position="230"/>
    </location>
</feature>
<gene>
    <name evidence="5" type="ORF">Tfer_2537</name>
</gene>
<dbReference type="Proteomes" id="UP000037175">
    <property type="component" value="Unassembled WGS sequence"/>
</dbReference>
<dbReference type="InterPro" id="IPR000253">
    <property type="entry name" value="FHA_dom"/>
</dbReference>
<reference evidence="6" key="1">
    <citation type="submission" date="2015-07" db="EMBL/GenBank/DDBJ databases">
        <title>Complete Genome of Thermincola ferriacetica strain Z-0001T.</title>
        <authorList>
            <person name="Lusk B."/>
            <person name="Badalamenti J.P."/>
            <person name="Parameswaran P."/>
            <person name="Bond D.R."/>
            <person name="Torres C.I."/>
        </authorList>
    </citation>
    <scope>NUCLEOTIDE SEQUENCE [LARGE SCALE GENOMIC DNA]</scope>
    <source>
        <strain evidence="6">Z-0001</strain>
    </source>
</reference>
<dbReference type="SUPFAM" id="SSF46894">
    <property type="entry name" value="C-terminal effector domain of the bipartite response regulators"/>
    <property type="match status" value="1"/>
</dbReference>
<dbReference type="Gene3D" id="2.60.200.20">
    <property type="match status" value="1"/>
</dbReference>
<proteinExistence type="predicted"/>
<dbReference type="InterPro" id="IPR016032">
    <property type="entry name" value="Sig_transdc_resp-reg_C-effctor"/>
</dbReference>
<dbReference type="Pfam" id="PF00486">
    <property type="entry name" value="Trans_reg_C"/>
    <property type="match status" value="1"/>
</dbReference>
<dbReference type="InterPro" id="IPR008984">
    <property type="entry name" value="SMAD_FHA_dom_sf"/>
</dbReference>
<accession>A0A0L6VZW8</accession>
<dbReference type="GO" id="GO:0006355">
    <property type="term" value="P:regulation of DNA-templated transcription"/>
    <property type="evidence" value="ECO:0007669"/>
    <property type="project" value="InterPro"/>
</dbReference>
<dbReference type="PROSITE" id="PS51755">
    <property type="entry name" value="OMPR_PHOB"/>
    <property type="match status" value="1"/>
</dbReference>
<dbReference type="EMBL" id="LGTE01000021">
    <property type="protein sequence ID" value="KNZ68815.1"/>
    <property type="molecule type" value="Genomic_DNA"/>
</dbReference>
<dbReference type="InterPro" id="IPR001867">
    <property type="entry name" value="OmpR/PhoB-type_DNA-bd"/>
</dbReference>
<comment type="caution">
    <text evidence="5">The sequence shown here is derived from an EMBL/GenBank/DDBJ whole genome shotgun (WGS) entry which is preliminary data.</text>
</comment>
<feature type="domain" description="FHA" evidence="3">
    <location>
        <begin position="27"/>
        <end position="79"/>
    </location>
</feature>
<dbReference type="PROSITE" id="PS50006">
    <property type="entry name" value="FHA_DOMAIN"/>
    <property type="match status" value="1"/>
</dbReference>
<dbReference type="Pfam" id="PF00498">
    <property type="entry name" value="FHA"/>
    <property type="match status" value="1"/>
</dbReference>
<sequence length="231" mass="26289">MHNIFLYIIQGEPYNYATVIYLPGHRTLIGRSWNGHQPDISFNSLLISRKHAEIVLEKDRCYIKDLASKHGTHVNGRDIGQNQACPLSHGDKIDLARGEVKFIFNNLLEADAGETVELGEALLRQRHSGSGTDSLCIVPERREVFVNDQPVNLSGKDLDLLLLLYDNRGKAVNYDEIKRKIWPERQIDITNTPDVGNDEITALVYRLRKRLGNCGQYIVSIPRYGYMLESK</sequence>
<dbReference type="SUPFAM" id="SSF49879">
    <property type="entry name" value="SMAD/FHA domain"/>
    <property type="match status" value="1"/>
</dbReference>
<dbReference type="RefSeq" id="WP_052218634.1">
    <property type="nucleotide sequence ID" value="NZ_LGTE01000021.1"/>
</dbReference>
<name>A0A0L6VZW8_9FIRM</name>
<protein>
    <submittedName>
        <fullName evidence="5">Putative winged helix family wo component transcriptional regulator</fullName>
    </submittedName>
</protein>
<dbReference type="SMART" id="SM00862">
    <property type="entry name" value="Trans_reg_C"/>
    <property type="match status" value="1"/>
</dbReference>
<dbReference type="CDD" id="cd00060">
    <property type="entry name" value="FHA"/>
    <property type="match status" value="1"/>
</dbReference>
<dbReference type="GO" id="GO:0003677">
    <property type="term" value="F:DNA binding"/>
    <property type="evidence" value="ECO:0007669"/>
    <property type="project" value="UniProtKB-UniRule"/>
</dbReference>
<evidence type="ECO:0000256" key="1">
    <source>
        <dbReference type="ARBA" id="ARBA00023125"/>
    </source>
</evidence>
<feature type="domain" description="OmpR/PhoB-type" evidence="4">
    <location>
        <begin position="123"/>
        <end position="230"/>
    </location>
</feature>
<dbReference type="InterPro" id="IPR036388">
    <property type="entry name" value="WH-like_DNA-bd_sf"/>
</dbReference>